<comment type="catalytic activity">
    <reaction evidence="6">
        <text>3-phosphoshikimate + phosphoenolpyruvate = 5-O-(1-carboxyvinyl)-3-phosphoshikimate + phosphate</text>
        <dbReference type="Rhea" id="RHEA:21256"/>
        <dbReference type="ChEBI" id="CHEBI:43474"/>
        <dbReference type="ChEBI" id="CHEBI:57701"/>
        <dbReference type="ChEBI" id="CHEBI:58702"/>
        <dbReference type="ChEBI" id="CHEBI:145989"/>
        <dbReference type="EC" id="2.5.1.19"/>
    </reaction>
    <physiologicalReaction direction="left-to-right" evidence="6">
        <dbReference type="Rhea" id="RHEA:21257"/>
    </physiologicalReaction>
</comment>
<dbReference type="GO" id="GO:0003866">
    <property type="term" value="F:3-phosphoshikimate 1-carboxyvinyltransferase activity"/>
    <property type="evidence" value="ECO:0007669"/>
    <property type="project" value="UniProtKB-UniRule"/>
</dbReference>
<comment type="caution">
    <text evidence="7">Lacks conserved residue(s) required for the propagation of feature annotation.</text>
</comment>
<evidence type="ECO:0000259" key="9">
    <source>
        <dbReference type="Pfam" id="PF00275"/>
    </source>
</evidence>
<comment type="caution">
    <text evidence="10">The sequence shown here is derived from an EMBL/GenBank/DDBJ whole genome shotgun (WGS) entry which is preliminary data.</text>
</comment>
<evidence type="ECO:0000256" key="3">
    <source>
        <dbReference type="ARBA" id="ARBA00022605"/>
    </source>
</evidence>
<dbReference type="Pfam" id="PF00275">
    <property type="entry name" value="EPSP_synthase"/>
    <property type="match status" value="1"/>
</dbReference>
<feature type="binding site" evidence="7">
    <location>
        <position position="163"/>
    </location>
    <ligand>
        <name>3-phosphoshikimate</name>
        <dbReference type="ChEBI" id="CHEBI:145989"/>
    </ligand>
</feature>
<comment type="subcellular location">
    <subcellularLocation>
        <location evidence="7">Cytoplasm</location>
    </subcellularLocation>
</comment>
<comment type="similarity">
    <text evidence="2 7">Belongs to the EPSP synthase family.</text>
</comment>
<feature type="binding site" evidence="7">
    <location>
        <position position="336"/>
    </location>
    <ligand>
        <name>3-phosphoshikimate</name>
        <dbReference type="ChEBI" id="CHEBI:145989"/>
    </ligand>
</feature>
<dbReference type="RefSeq" id="WP_232572172.1">
    <property type="nucleotide sequence ID" value="NZ_CP089466.1"/>
</dbReference>
<evidence type="ECO:0000256" key="5">
    <source>
        <dbReference type="ARBA" id="ARBA00023141"/>
    </source>
</evidence>
<dbReference type="SUPFAM" id="SSF55205">
    <property type="entry name" value="EPT/RTPC-like"/>
    <property type="match status" value="1"/>
</dbReference>
<feature type="region of interest" description="Disordered" evidence="8">
    <location>
        <begin position="1"/>
        <end position="20"/>
    </location>
</feature>
<dbReference type="AlphaFoldDB" id="A0ABD5NCG6"/>
<dbReference type="GeneID" id="69117404"/>
<feature type="binding site" evidence="7">
    <location>
        <position position="309"/>
    </location>
    <ligand>
        <name>3-phosphoshikimate</name>
        <dbReference type="ChEBI" id="CHEBI:145989"/>
    </ligand>
</feature>
<dbReference type="PROSITE" id="PS00885">
    <property type="entry name" value="EPSP_SYNTHASE_2"/>
    <property type="match status" value="1"/>
</dbReference>
<feature type="binding site" evidence="7">
    <location>
        <position position="118"/>
    </location>
    <ligand>
        <name>phosphoenolpyruvate</name>
        <dbReference type="ChEBI" id="CHEBI:58702"/>
    </ligand>
</feature>
<feature type="binding site" evidence="7">
    <location>
        <position position="165"/>
    </location>
    <ligand>
        <name>phosphoenolpyruvate</name>
        <dbReference type="ChEBI" id="CHEBI:58702"/>
    </ligand>
</feature>
<dbReference type="GO" id="GO:0008652">
    <property type="term" value="P:amino acid biosynthetic process"/>
    <property type="evidence" value="ECO:0007669"/>
    <property type="project" value="UniProtKB-KW"/>
</dbReference>
<dbReference type="InterPro" id="IPR036968">
    <property type="entry name" value="Enolpyruvate_Tfrase_sf"/>
</dbReference>
<feature type="binding site" evidence="7">
    <location>
        <position position="164"/>
    </location>
    <ligand>
        <name>3-phosphoshikimate</name>
        <dbReference type="ChEBI" id="CHEBI:145989"/>
    </ligand>
</feature>
<evidence type="ECO:0000256" key="4">
    <source>
        <dbReference type="ARBA" id="ARBA00022679"/>
    </source>
</evidence>
<evidence type="ECO:0000256" key="6">
    <source>
        <dbReference type="ARBA" id="ARBA00044633"/>
    </source>
</evidence>
<dbReference type="EC" id="2.5.1.19" evidence="7"/>
<evidence type="ECO:0000313" key="11">
    <source>
        <dbReference type="Proteomes" id="UP001595660"/>
    </source>
</evidence>
<dbReference type="InterPro" id="IPR013792">
    <property type="entry name" value="RNA3'P_cycl/enolpyr_Trfase_a/b"/>
</dbReference>
<dbReference type="PANTHER" id="PTHR21090">
    <property type="entry name" value="AROM/DEHYDROQUINATE SYNTHASE"/>
    <property type="match status" value="1"/>
</dbReference>
<dbReference type="GO" id="GO:0009073">
    <property type="term" value="P:aromatic amino acid family biosynthetic process"/>
    <property type="evidence" value="ECO:0007669"/>
    <property type="project" value="UniProtKB-KW"/>
</dbReference>
<keyword evidence="3 7" id="KW-0028">Amino-acid biosynthesis</keyword>
<dbReference type="GO" id="GO:0005737">
    <property type="term" value="C:cytoplasm"/>
    <property type="evidence" value="ECO:0007669"/>
    <property type="project" value="UniProtKB-SubCell"/>
</dbReference>
<comment type="subunit">
    <text evidence="7">Monomer.</text>
</comment>
<name>A0ABD5NCG6_9EURY</name>
<dbReference type="InterPro" id="IPR006264">
    <property type="entry name" value="EPSP_synthase"/>
</dbReference>
<dbReference type="NCBIfam" id="TIGR01356">
    <property type="entry name" value="aroA"/>
    <property type="match status" value="1"/>
</dbReference>
<dbReference type="EMBL" id="JBHRWN010000002">
    <property type="protein sequence ID" value="MFC3476683.1"/>
    <property type="molecule type" value="Genomic_DNA"/>
</dbReference>
<dbReference type="PROSITE" id="PS00104">
    <property type="entry name" value="EPSP_SYNTHASE_1"/>
    <property type="match status" value="1"/>
</dbReference>
<dbReference type="Proteomes" id="UP001595660">
    <property type="component" value="Unassembled WGS sequence"/>
</dbReference>
<evidence type="ECO:0000256" key="8">
    <source>
        <dbReference type="SAM" id="MobiDB-lite"/>
    </source>
</evidence>
<evidence type="ECO:0000256" key="2">
    <source>
        <dbReference type="ARBA" id="ARBA00009948"/>
    </source>
</evidence>
<feature type="binding site" evidence="7">
    <location>
        <position position="191"/>
    </location>
    <ligand>
        <name>3-phosphoshikimate</name>
        <dbReference type="ChEBI" id="CHEBI:145989"/>
    </ligand>
</feature>
<dbReference type="GO" id="GO:0009423">
    <property type="term" value="P:chorismate biosynthetic process"/>
    <property type="evidence" value="ECO:0007669"/>
    <property type="project" value="UniProtKB-UniRule"/>
</dbReference>
<feature type="binding site" evidence="7">
    <location>
        <position position="90"/>
    </location>
    <ligand>
        <name>phosphoenolpyruvate</name>
        <dbReference type="ChEBI" id="CHEBI:58702"/>
    </ligand>
</feature>
<feature type="domain" description="Enolpyruvate transferase" evidence="9">
    <location>
        <begin position="7"/>
        <end position="418"/>
    </location>
</feature>
<dbReference type="InterPro" id="IPR023193">
    <property type="entry name" value="EPSP_synthase_CS"/>
</dbReference>
<reference evidence="10 11" key="1">
    <citation type="journal article" date="2019" name="Int. J. Syst. Evol. Microbiol.">
        <title>The Global Catalogue of Microorganisms (GCM) 10K type strain sequencing project: providing services to taxonomists for standard genome sequencing and annotation.</title>
        <authorList>
            <consortium name="The Broad Institute Genomics Platform"/>
            <consortium name="The Broad Institute Genome Sequencing Center for Infectious Disease"/>
            <person name="Wu L."/>
            <person name="Ma J."/>
        </authorList>
    </citation>
    <scope>NUCLEOTIDE SEQUENCE [LARGE SCALE GENOMIC DNA]</scope>
    <source>
        <strain evidence="10 11">CGMCC 1.12562</strain>
    </source>
</reference>
<dbReference type="PIRSF" id="PIRSF000505">
    <property type="entry name" value="EPSPS"/>
    <property type="match status" value="1"/>
</dbReference>
<dbReference type="CDD" id="cd01556">
    <property type="entry name" value="EPSP_synthase"/>
    <property type="match status" value="1"/>
</dbReference>
<evidence type="ECO:0000256" key="7">
    <source>
        <dbReference type="HAMAP-Rule" id="MF_00210"/>
    </source>
</evidence>
<feature type="binding site" evidence="7">
    <location>
        <position position="20"/>
    </location>
    <ligand>
        <name>3-phosphoshikimate</name>
        <dbReference type="ChEBI" id="CHEBI:145989"/>
    </ligand>
</feature>
<dbReference type="InterPro" id="IPR001986">
    <property type="entry name" value="Enolpyruvate_Tfrase_dom"/>
</dbReference>
<sequence length="427" mass="43901">MQATVTNSRVSGTARAPPSKSYTHRALLAAGYADGALVRDPLVSADTKATARAVDAFGGDEEREDGDWEVTGFGGRPDVPADVIDCANSGTTMRLVTGAAALADGTTVLTGDESLRSRPHGPLLAAVGDLGGQARSTRGNGQAPLVVDGPIEGGTTSIPGDVSSQFVTSLLMAGAVTDRGVEVELTTELKSAPYVDITLDVLDAFGVDAEERRDGYRVPGDQFYEPTDGEYAVPGDFSSASYLLAAGALAADGEVVVEGARPSAQGDAAIVDILADMGATIDWRESEGRITVERSALAGVEVSVADTPDLLPTIAVLGAAADGTTRITDAEHVRYKETDRVSAMAEELASMGASVEEHPDELVVRGGESDLSGAHVDGRGDHRLVMALAVAGLVADGETTIDGAEHVDVSFPDFFDALYGLGAAVNV</sequence>
<accession>A0ABD5NCG6</accession>
<keyword evidence="4 7" id="KW-0808">Transferase</keyword>
<dbReference type="PANTHER" id="PTHR21090:SF5">
    <property type="entry name" value="PENTAFUNCTIONAL AROM POLYPEPTIDE"/>
    <property type="match status" value="1"/>
</dbReference>
<feature type="binding site" evidence="7">
    <location>
        <position position="20"/>
    </location>
    <ligand>
        <name>phosphoenolpyruvate</name>
        <dbReference type="ChEBI" id="CHEBI:58702"/>
    </ligand>
</feature>
<feature type="active site" description="Proton acceptor" evidence="7">
    <location>
        <position position="309"/>
    </location>
</feature>
<evidence type="ECO:0000313" key="10">
    <source>
        <dbReference type="EMBL" id="MFC3476683.1"/>
    </source>
</evidence>
<feature type="binding site" evidence="7">
    <location>
        <position position="340"/>
    </location>
    <ligand>
        <name>phosphoenolpyruvate</name>
        <dbReference type="ChEBI" id="CHEBI:58702"/>
    </ligand>
</feature>
<feature type="binding site" evidence="7">
    <location>
        <position position="383"/>
    </location>
    <ligand>
        <name>phosphoenolpyruvate</name>
        <dbReference type="ChEBI" id="CHEBI:58702"/>
    </ligand>
</feature>
<keyword evidence="11" id="KW-1185">Reference proteome</keyword>
<dbReference type="Gene3D" id="3.65.10.10">
    <property type="entry name" value="Enolpyruvate transferase domain"/>
    <property type="match status" value="2"/>
</dbReference>
<feature type="binding site" evidence="7">
    <location>
        <position position="165"/>
    </location>
    <ligand>
        <name>3-phosphoshikimate</name>
        <dbReference type="ChEBI" id="CHEBI:145989"/>
    </ligand>
</feature>
<feature type="binding site" evidence="7">
    <location>
        <position position="21"/>
    </location>
    <ligand>
        <name>3-phosphoshikimate</name>
        <dbReference type="ChEBI" id="CHEBI:145989"/>
    </ligand>
</feature>
<proteinExistence type="inferred from homology"/>
<protein>
    <recommendedName>
        <fullName evidence="7">3-phosphoshikimate 1-carboxyvinyltransferase</fullName>
        <ecNumber evidence="7">2.5.1.19</ecNumber>
    </recommendedName>
    <alternativeName>
        <fullName evidence="7">5-enolpyruvylshikimate-3-phosphate synthase</fullName>
        <shortName evidence="7">EPSP synthase</shortName>
        <shortName evidence="7">EPSPS</shortName>
    </alternativeName>
</protein>
<feature type="compositionally biased region" description="Polar residues" evidence="8">
    <location>
        <begin position="1"/>
        <end position="11"/>
    </location>
</feature>
<gene>
    <name evidence="7 10" type="primary">aroA</name>
    <name evidence="10" type="ORF">ACFOKC_02985</name>
</gene>
<comment type="pathway">
    <text evidence="1">Metabolic intermediate biosynthesis; chorismate biosynthesis; chorismate from D-erythrose 4-phosphate and phosphoenolpyruvate: step 6/7.</text>
</comment>
<comment type="function">
    <text evidence="7">Catalyzes the transfer of the enolpyruvyl moiety of phosphoenolpyruvate (PEP) to the 5-hydroxyl of shikimate-3-phosphate (S3P) to produce enolpyruvyl shikimate-3-phosphate and inorganic phosphate.</text>
</comment>
<dbReference type="HAMAP" id="MF_00210">
    <property type="entry name" value="EPSP_synth"/>
    <property type="match status" value="1"/>
</dbReference>
<organism evidence="10 11">
    <name type="scientific">Halobacterium litoreum</name>
    <dbReference type="NCBI Taxonomy" id="2039234"/>
    <lineage>
        <taxon>Archaea</taxon>
        <taxon>Methanobacteriati</taxon>
        <taxon>Methanobacteriota</taxon>
        <taxon>Stenosarchaea group</taxon>
        <taxon>Halobacteria</taxon>
        <taxon>Halobacteriales</taxon>
        <taxon>Halobacteriaceae</taxon>
        <taxon>Halobacterium</taxon>
    </lineage>
</organism>
<evidence type="ECO:0000256" key="1">
    <source>
        <dbReference type="ARBA" id="ARBA00004811"/>
    </source>
</evidence>
<keyword evidence="7" id="KW-0963">Cytoplasm</keyword>
<feature type="binding site" evidence="7">
    <location>
        <position position="25"/>
    </location>
    <ligand>
        <name>3-phosphoshikimate</name>
        <dbReference type="ChEBI" id="CHEBI:145989"/>
    </ligand>
</feature>
<keyword evidence="5 7" id="KW-0057">Aromatic amino acid biosynthesis</keyword>